<dbReference type="EMBL" id="BSTK01000005">
    <property type="protein sequence ID" value="GLY85962.1"/>
    <property type="molecule type" value="Genomic_DNA"/>
</dbReference>
<dbReference type="AlphaFoldDB" id="A0A9W6S582"/>
<dbReference type="PROSITE" id="PS00584">
    <property type="entry name" value="PFKB_KINASES_2"/>
    <property type="match status" value="1"/>
</dbReference>
<dbReference type="Pfam" id="PF00294">
    <property type="entry name" value="PfkB"/>
    <property type="match status" value="1"/>
</dbReference>
<keyword evidence="5" id="KW-1185">Reference proteome</keyword>
<evidence type="ECO:0000256" key="1">
    <source>
        <dbReference type="ARBA" id="ARBA00022679"/>
    </source>
</evidence>
<dbReference type="GO" id="GO:0016301">
    <property type="term" value="F:kinase activity"/>
    <property type="evidence" value="ECO:0007669"/>
    <property type="project" value="UniProtKB-KW"/>
</dbReference>
<dbReference type="InterPro" id="IPR011611">
    <property type="entry name" value="PfkB_dom"/>
</dbReference>
<evidence type="ECO:0000313" key="5">
    <source>
        <dbReference type="Proteomes" id="UP001165074"/>
    </source>
</evidence>
<evidence type="ECO:0000256" key="2">
    <source>
        <dbReference type="ARBA" id="ARBA00022777"/>
    </source>
</evidence>
<proteinExistence type="predicted"/>
<dbReference type="PANTHER" id="PTHR10584:SF166">
    <property type="entry name" value="RIBOKINASE"/>
    <property type="match status" value="1"/>
</dbReference>
<feature type="domain" description="Carbohydrate kinase PfkB" evidence="3">
    <location>
        <begin position="44"/>
        <end position="286"/>
    </location>
</feature>
<dbReference type="SUPFAM" id="SSF53613">
    <property type="entry name" value="Ribokinase-like"/>
    <property type="match status" value="1"/>
</dbReference>
<dbReference type="Proteomes" id="UP001165074">
    <property type="component" value="Unassembled WGS sequence"/>
</dbReference>
<dbReference type="InterPro" id="IPR029056">
    <property type="entry name" value="Ribokinase-like"/>
</dbReference>
<organism evidence="4 5">
    <name type="scientific">Actinoallomurus iriomotensis</name>
    <dbReference type="NCBI Taxonomy" id="478107"/>
    <lineage>
        <taxon>Bacteria</taxon>
        <taxon>Bacillati</taxon>
        <taxon>Actinomycetota</taxon>
        <taxon>Actinomycetes</taxon>
        <taxon>Streptosporangiales</taxon>
        <taxon>Thermomonosporaceae</taxon>
        <taxon>Actinoallomurus</taxon>
    </lineage>
</organism>
<dbReference type="InterPro" id="IPR002173">
    <property type="entry name" value="Carboh/pur_kinase_PfkB_CS"/>
</dbReference>
<protein>
    <recommendedName>
        <fullName evidence="3">Carbohydrate kinase PfkB domain-containing protein</fullName>
    </recommendedName>
</protein>
<dbReference type="Gene3D" id="3.40.1190.20">
    <property type="match status" value="1"/>
</dbReference>
<keyword evidence="1" id="KW-0808">Transferase</keyword>
<keyword evidence="2" id="KW-0418">Kinase</keyword>
<reference evidence="4" key="1">
    <citation type="submission" date="2023-03" db="EMBL/GenBank/DDBJ databases">
        <title>Actinoallomurus iriomotensis NBRC 103684.</title>
        <authorList>
            <person name="Ichikawa N."/>
            <person name="Sato H."/>
            <person name="Tonouchi N."/>
        </authorList>
    </citation>
    <scope>NUCLEOTIDE SEQUENCE</scope>
    <source>
        <strain evidence="4">NBRC 103684</strain>
    </source>
</reference>
<sequence length="300" mass="31405">MSGTDVLVVGGAGVDTIVRVPALPLPVRDSITVPPIEDFTAHTGNGVALGCHALGLRTAFVDVIGEDDQGRLVRRTYEEAGLPFRYMTHPSGTRRSVNLVDPQGNRLSLYDPRHPSDLDVDPALYRTAVGEARHVHVSIMPWAADALAAAVAAGTPTSTDLHDWNGEDGHHRRFARQADVVFVSAAELGDRADAVAGEIIERGRAQAVVVMAGAAGCRLTVRGEPVRAFPAVTLPGRPVVDSNGAGDGFVAAFLYARLRGDSWADAARAGAIAGAYACGTAGTHTSFVDAPTLDHELAHG</sequence>
<evidence type="ECO:0000259" key="3">
    <source>
        <dbReference type="Pfam" id="PF00294"/>
    </source>
</evidence>
<evidence type="ECO:0000313" key="4">
    <source>
        <dbReference type="EMBL" id="GLY85962.1"/>
    </source>
</evidence>
<dbReference type="PANTHER" id="PTHR10584">
    <property type="entry name" value="SUGAR KINASE"/>
    <property type="match status" value="1"/>
</dbReference>
<dbReference type="RefSeq" id="WP_285573362.1">
    <property type="nucleotide sequence ID" value="NZ_BSTK01000005.1"/>
</dbReference>
<name>A0A9W6S582_9ACTN</name>
<comment type="caution">
    <text evidence="4">The sequence shown here is derived from an EMBL/GenBank/DDBJ whole genome shotgun (WGS) entry which is preliminary data.</text>
</comment>
<gene>
    <name evidence="4" type="ORF">Airi02_038910</name>
</gene>
<accession>A0A9W6S582</accession>